<comment type="similarity">
    <text evidence="1 2">Belongs to the CutC family.</text>
</comment>
<name>A0A4R5MIL6_9SPHI</name>
<dbReference type="OrthoDB" id="9815677at2"/>
<keyword evidence="2" id="KW-0963">Cytoplasm</keyword>
<dbReference type="GO" id="GO:0005507">
    <property type="term" value="F:copper ion binding"/>
    <property type="evidence" value="ECO:0007669"/>
    <property type="project" value="TreeGrafter"/>
</dbReference>
<dbReference type="InterPro" id="IPR036822">
    <property type="entry name" value="CutC-like_dom_sf"/>
</dbReference>
<organism evidence="3 4">
    <name type="scientific">Pedobacter changchengzhani</name>
    <dbReference type="NCBI Taxonomy" id="2529274"/>
    <lineage>
        <taxon>Bacteria</taxon>
        <taxon>Pseudomonadati</taxon>
        <taxon>Bacteroidota</taxon>
        <taxon>Sphingobacteriia</taxon>
        <taxon>Sphingobacteriales</taxon>
        <taxon>Sphingobacteriaceae</taxon>
        <taxon>Pedobacter</taxon>
    </lineage>
</organism>
<sequence>MGLEICANSYSSAIAAQNGGAIRVELCENMADGGTTPSYAQIKRAVENLKIEVWPIIRPRGGDFLYNNDEFEIMKEDIKICKILKCGGIVFGILTSDGEIDKERCAELIELAKPMPVAFHRAFDMSNDLPKALETLIELGFVRVLSSGGAENAHKGIKVLNRLVNQADGRIQIMPGAGINPQNILEIATKTGAFVFHSSARVKVLSKMKFKNSTTKMATSNNEIENANDEYQYEQTSEDLVKKMAQQISLKN</sequence>
<dbReference type="Proteomes" id="UP000295668">
    <property type="component" value="Unassembled WGS sequence"/>
</dbReference>
<accession>A0A4R5MIL6</accession>
<dbReference type="PANTHER" id="PTHR12598:SF0">
    <property type="entry name" value="COPPER HOMEOSTASIS PROTEIN CUTC HOMOLOG"/>
    <property type="match status" value="1"/>
</dbReference>
<evidence type="ECO:0000256" key="1">
    <source>
        <dbReference type="ARBA" id="ARBA00007768"/>
    </source>
</evidence>
<dbReference type="AlphaFoldDB" id="A0A4R5MIL6"/>
<dbReference type="Pfam" id="PF03932">
    <property type="entry name" value="CutC"/>
    <property type="match status" value="1"/>
</dbReference>
<comment type="caution">
    <text evidence="2">Once thought to be involved in copper homeostasis, experiments in E.coli have shown this is not the case.</text>
</comment>
<dbReference type="SUPFAM" id="SSF110395">
    <property type="entry name" value="CutC-like"/>
    <property type="match status" value="1"/>
</dbReference>
<dbReference type="EMBL" id="SJCY01000012">
    <property type="protein sequence ID" value="TDG35216.1"/>
    <property type="molecule type" value="Genomic_DNA"/>
</dbReference>
<dbReference type="InterPro" id="IPR005627">
    <property type="entry name" value="CutC-like"/>
</dbReference>
<proteinExistence type="inferred from homology"/>
<dbReference type="FunFam" id="3.20.20.380:FF:000001">
    <property type="entry name" value="Copper homeostasis protein CutC"/>
    <property type="match status" value="1"/>
</dbReference>
<dbReference type="GO" id="GO:0005737">
    <property type="term" value="C:cytoplasm"/>
    <property type="evidence" value="ECO:0007669"/>
    <property type="project" value="UniProtKB-SubCell"/>
</dbReference>
<reference evidence="3 4" key="1">
    <citation type="submission" date="2019-02" db="EMBL/GenBank/DDBJ databases">
        <title>Pedobacter sp. nov., a novel speices isolated from soil of pinguins habitat in Antarcitica.</title>
        <authorList>
            <person name="He R.-H."/>
        </authorList>
    </citation>
    <scope>NUCLEOTIDE SEQUENCE [LARGE SCALE GENOMIC DNA]</scope>
    <source>
        <strain evidence="3 4">E01020</strain>
    </source>
</reference>
<evidence type="ECO:0000256" key="2">
    <source>
        <dbReference type="HAMAP-Rule" id="MF_00795"/>
    </source>
</evidence>
<evidence type="ECO:0000313" key="3">
    <source>
        <dbReference type="EMBL" id="TDG35216.1"/>
    </source>
</evidence>
<dbReference type="HAMAP" id="MF_00795">
    <property type="entry name" value="CutC"/>
    <property type="match status" value="1"/>
</dbReference>
<dbReference type="PANTHER" id="PTHR12598">
    <property type="entry name" value="COPPER HOMEOSTASIS PROTEIN CUTC"/>
    <property type="match status" value="1"/>
</dbReference>
<comment type="caution">
    <text evidence="3">The sequence shown here is derived from an EMBL/GenBank/DDBJ whole genome shotgun (WGS) entry which is preliminary data.</text>
</comment>
<keyword evidence="4" id="KW-1185">Reference proteome</keyword>
<gene>
    <name evidence="2" type="primary">cutC</name>
    <name evidence="3" type="ORF">EZJ43_14730</name>
</gene>
<protein>
    <recommendedName>
        <fullName evidence="2">PF03932 family protein CutC</fullName>
    </recommendedName>
</protein>
<evidence type="ECO:0000313" key="4">
    <source>
        <dbReference type="Proteomes" id="UP000295668"/>
    </source>
</evidence>
<comment type="subcellular location">
    <subcellularLocation>
        <location evidence="2">Cytoplasm</location>
    </subcellularLocation>
</comment>
<dbReference type="Gene3D" id="3.20.20.380">
    <property type="entry name" value="Copper homeostasis (CutC) domain"/>
    <property type="match status" value="1"/>
</dbReference>